<name>A0A0D6DX90_9LACT</name>
<gene>
    <name evidence="7" type="primary">sigW</name>
    <name evidence="7" type="ORF">LACPI_1179</name>
</gene>
<evidence type="ECO:0000256" key="4">
    <source>
        <dbReference type="ARBA" id="ARBA00023163"/>
    </source>
</evidence>
<organism evidence="7 8">
    <name type="scientific">Pseudolactococcus piscium MKFS47</name>
    <dbReference type="NCBI Taxonomy" id="297352"/>
    <lineage>
        <taxon>Bacteria</taxon>
        <taxon>Bacillati</taxon>
        <taxon>Bacillota</taxon>
        <taxon>Bacilli</taxon>
        <taxon>Lactobacillales</taxon>
        <taxon>Streptococcaceae</taxon>
        <taxon>Pseudolactococcus</taxon>
    </lineage>
</organism>
<dbReference type="PANTHER" id="PTHR43133:SF51">
    <property type="entry name" value="RNA POLYMERASE SIGMA FACTOR"/>
    <property type="match status" value="1"/>
</dbReference>
<evidence type="ECO:0000256" key="2">
    <source>
        <dbReference type="ARBA" id="ARBA00023015"/>
    </source>
</evidence>
<evidence type="ECO:0000256" key="1">
    <source>
        <dbReference type="ARBA" id="ARBA00010641"/>
    </source>
</evidence>
<dbReference type="InterPro" id="IPR013249">
    <property type="entry name" value="RNA_pol_sigma70_r4_t2"/>
</dbReference>
<dbReference type="Pfam" id="PF08281">
    <property type="entry name" value="Sigma70_r4_2"/>
    <property type="match status" value="1"/>
</dbReference>
<reference evidence="8" key="1">
    <citation type="submission" date="2015-01" db="EMBL/GenBank/DDBJ databases">
        <authorList>
            <person name="Andreevskaya M."/>
        </authorList>
    </citation>
    <scope>NUCLEOTIDE SEQUENCE [LARGE SCALE GENOMIC DNA]</scope>
    <source>
        <strain evidence="8">MKFS47</strain>
    </source>
</reference>
<dbReference type="Proteomes" id="UP000033166">
    <property type="component" value="Chromosome I"/>
</dbReference>
<dbReference type="GO" id="GO:0006352">
    <property type="term" value="P:DNA-templated transcription initiation"/>
    <property type="evidence" value="ECO:0007669"/>
    <property type="project" value="InterPro"/>
</dbReference>
<dbReference type="InterPro" id="IPR007627">
    <property type="entry name" value="RNA_pol_sigma70_r2"/>
</dbReference>
<evidence type="ECO:0000313" key="7">
    <source>
        <dbReference type="EMBL" id="CEN28379.1"/>
    </source>
</evidence>
<dbReference type="Pfam" id="PF04542">
    <property type="entry name" value="Sigma70_r2"/>
    <property type="match status" value="1"/>
</dbReference>
<dbReference type="AlphaFoldDB" id="A0A0D6DX90"/>
<keyword evidence="2" id="KW-0805">Transcription regulation</keyword>
<dbReference type="PANTHER" id="PTHR43133">
    <property type="entry name" value="RNA POLYMERASE ECF-TYPE SIGMA FACTO"/>
    <property type="match status" value="1"/>
</dbReference>
<evidence type="ECO:0000259" key="5">
    <source>
        <dbReference type="Pfam" id="PF04542"/>
    </source>
</evidence>
<dbReference type="GO" id="GO:0016987">
    <property type="term" value="F:sigma factor activity"/>
    <property type="evidence" value="ECO:0007669"/>
    <property type="project" value="UniProtKB-KW"/>
</dbReference>
<dbReference type="Gene3D" id="1.10.1740.10">
    <property type="match status" value="1"/>
</dbReference>
<accession>A0A0D6DX90</accession>
<dbReference type="InterPro" id="IPR013324">
    <property type="entry name" value="RNA_pol_sigma_r3/r4-like"/>
</dbReference>
<sequence>MEKSRQIQLVKKAKKGDDQAFITLCEDYQQVIYNAAYKILLNHADASDCLQEAELKAWQNIRSLKNEAAFNSWLFRIMANIAKSMLTKKQKYVELKDYHLVSQQQETTVSDDIQDSVAKLPDVYRIILVLYYYAGFSIKQISEQERKPINTVKTRLARGRKMLKELLEDKKYG</sequence>
<dbReference type="InterPro" id="IPR013325">
    <property type="entry name" value="RNA_pol_sigma_r2"/>
</dbReference>
<dbReference type="RefSeq" id="WP_047916569.1">
    <property type="nucleotide sequence ID" value="NZ_LN774769.1"/>
</dbReference>
<evidence type="ECO:0000313" key="8">
    <source>
        <dbReference type="Proteomes" id="UP000033166"/>
    </source>
</evidence>
<dbReference type="GO" id="GO:0003677">
    <property type="term" value="F:DNA binding"/>
    <property type="evidence" value="ECO:0007669"/>
    <property type="project" value="InterPro"/>
</dbReference>
<dbReference type="CDD" id="cd06171">
    <property type="entry name" value="Sigma70_r4"/>
    <property type="match status" value="1"/>
</dbReference>
<proteinExistence type="inferred from homology"/>
<dbReference type="SUPFAM" id="SSF88946">
    <property type="entry name" value="Sigma2 domain of RNA polymerase sigma factors"/>
    <property type="match status" value="1"/>
</dbReference>
<dbReference type="KEGG" id="lpk:LACPI_1179"/>
<dbReference type="InterPro" id="IPR036388">
    <property type="entry name" value="WH-like_DNA-bd_sf"/>
</dbReference>
<protein>
    <submittedName>
        <fullName evidence="7">RNA polymerase sigma factor SigW</fullName>
    </submittedName>
</protein>
<dbReference type="InterPro" id="IPR014284">
    <property type="entry name" value="RNA_pol_sigma-70_dom"/>
</dbReference>
<keyword evidence="3" id="KW-0731">Sigma factor</keyword>
<dbReference type="EMBL" id="LN774769">
    <property type="protein sequence ID" value="CEN28379.1"/>
    <property type="molecule type" value="Genomic_DNA"/>
</dbReference>
<keyword evidence="4" id="KW-0804">Transcription</keyword>
<dbReference type="NCBIfam" id="TIGR02937">
    <property type="entry name" value="sigma70-ECF"/>
    <property type="match status" value="1"/>
</dbReference>
<dbReference type="InterPro" id="IPR039425">
    <property type="entry name" value="RNA_pol_sigma-70-like"/>
</dbReference>
<feature type="domain" description="RNA polymerase sigma factor 70 region 4 type 2" evidence="6">
    <location>
        <begin position="111"/>
        <end position="163"/>
    </location>
</feature>
<evidence type="ECO:0000259" key="6">
    <source>
        <dbReference type="Pfam" id="PF08281"/>
    </source>
</evidence>
<dbReference type="HOGENOM" id="CLU_047691_3_0_9"/>
<comment type="similarity">
    <text evidence="1">Belongs to the sigma-70 factor family. ECF subfamily.</text>
</comment>
<dbReference type="SUPFAM" id="SSF88659">
    <property type="entry name" value="Sigma3 and sigma4 domains of RNA polymerase sigma factors"/>
    <property type="match status" value="1"/>
</dbReference>
<dbReference type="Gene3D" id="1.10.10.10">
    <property type="entry name" value="Winged helix-like DNA-binding domain superfamily/Winged helix DNA-binding domain"/>
    <property type="match status" value="1"/>
</dbReference>
<feature type="domain" description="RNA polymerase sigma-70 region 2" evidence="5">
    <location>
        <begin position="25"/>
        <end position="91"/>
    </location>
</feature>
<evidence type="ECO:0000256" key="3">
    <source>
        <dbReference type="ARBA" id="ARBA00023082"/>
    </source>
</evidence>
<dbReference type="STRING" id="1364.LP2241_30178"/>